<keyword evidence="2 5" id="KW-0812">Transmembrane</keyword>
<organism evidence="6 7">
    <name type="scientific">Chitinophaga dinghuensis</name>
    <dbReference type="NCBI Taxonomy" id="1539050"/>
    <lineage>
        <taxon>Bacteria</taxon>
        <taxon>Pseudomonadati</taxon>
        <taxon>Bacteroidota</taxon>
        <taxon>Chitinophagia</taxon>
        <taxon>Chitinophagales</taxon>
        <taxon>Chitinophagaceae</taxon>
        <taxon>Chitinophaga</taxon>
    </lineage>
</organism>
<evidence type="ECO:0000256" key="3">
    <source>
        <dbReference type="ARBA" id="ARBA00022989"/>
    </source>
</evidence>
<dbReference type="Pfam" id="PF09685">
    <property type="entry name" value="MamF_MmsF"/>
    <property type="match status" value="1"/>
</dbReference>
<dbReference type="AlphaFoldDB" id="A0A327VI13"/>
<gene>
    <name evidence="6" type="ORF">CLV59_11257</name>
</gene>
<protein>
    <recommendedName>
        <fullName evidence="8">Import component protein</fullName>
    </recommendedName>
</protein>
<keyword evidence="3 5" id="KW-1133">Transmembrane helix</keyword>
<comment type="caution">
    <text evidence="6">The sequence shown here is derived from an EMBL/GenBank/DDBJ whole genome shotgun (WGS) entry which is preliminary data.</text>
</comment>
<dbReference type="EMBL" id="QLMA01000012">
    <property type="protein sequence ID" value="RAJ73716.1"/>
    <property type="molecule type" value="Genomic_DNA"/>
</dbReference>
<comment type="subcellular location">
    <subcellularLocation>
        <location evidence="1">Membrane</location>
        <topology evidence="1">Multi-pass membrane protein</topology>
    </subcellularLocation>
</comment>
<keyword evidence="4 5" id="KW-0472">Membrane</keyword>
<sequence>MKTNQWAMIAYITIIGWVVAFVKSKENRNSLVNYHLEQALGLAIASIVWGIALSIVIAVLPAALTSILSIAGFLPIIFMVFGIINANNSVQKPIPVIGKFFQNKFAFLQEA</sequence>
<evidence type="ECO:0000256" key="2">
    <source>
        <dbReference type="ARBA" id="ARBA00022692"/>
    </source>
</evidence>
<dbReference type="InterPro" id="IPR019109">
    <property type="entry name" value="MamF_MmsF"/>
</dbReference>
<evidence type="ECO:0008006" key="8">
    <source>
        <dbReference type="Google" id="ProtNLM"/>
    </source>
</evidence>
<name>A0A327VI13_9BACT</name>
<dbReference type="RefSeq" id="WP_111595352.1">
    <property type="nucleotide sequence ID" value="NZ_QLMA01000012.1"/>
</dbReference>
<evidence type="ECO:0000313" key="7">
    <source>
        <dbReference type="Proteomes" id="UP000249819"/>
    </source>
</evidence>
<proteinExistence type="predicted"/>
<evidence type="ECO:0000256" key="1">
    <source>
        <dbReference type="ARBA" id="ARBA00004141"/>
    </source>
</evidence>
<dbReference type="Proteomes" id="UP000249819">
    <property type="component" value="Unassembled WGS sequence"/>
</dbReference>
<feature type="transmembrane region" description="Helical" evidence="5">
    <location>
        <begin position="66"/>
        <end position="84"/>
    </location>
</feature>
<reference evidence="6 7" key="1">
    <citation type="submission" date="2018-06" db="EMBL/GenBank/DDBJ databases">
        <title>Genomic Encyclopedia of Archaeal and Bacterial Type Strains, Phase II (KMG-II): from individual species to whole genera.</title>
        <authorList>
            <person name="Goeker M."/>
        </authorList>
    </citation>
    <scope>NUCLEOTIDE SEQUENCE [LARGE SCALE GENOMIC DNA]</scope>
    <source>
        <strain evidence="6 7">DSM 29821</strain>
    </source>
</reference>
<keyword evidence="7" id="KW-1185">Reference proteome</keyword>
<evidence type="ECO:0000256" key="4">
    <source>
        <dbReference type="ARBA" id="ARBA00023136"/>
    </source>
</evidence>
<accession>A0A327VI13</accession>
<feature type="transmembrane region" description="Helical" evidence="5">
    <location>
        <begin position="6"/>
        <end position="22"/>
    </location>
</feature>
<evidence type="ECO:0000256" key="5">
    <source>
        <dbReference type="SAM" id="Phobius"/>
    </source>
</evidence>
<dbReference type="OrthoDB" id="6400719at2"/>
<feature type="transmembrane region" description="Helical" evidence="5">
    <location>
        <begin position="42"/>
        <end position="60"/>
    </location>
</feature>
<evidence type="ECO:0000313" key="6">
    <source>
        <dbReference type="EMBL" id="RAJ73716.1"/>
    </source>
</evidence>